<dbReference type="CDD" id="cd00586">
    <property type="entry name" value="4HBT"/>
    <property type="match status" value="1"/>
</dbReference>
<keyword evidence="3" id="KW-1185">Reference proteome</keyword>
<dbReference type="Proteomes" id="UP000237608">
    <property type="component" value="Unassembled WGS sequence"/>
</dbReference>
<gene>
    <name evidence="2" type="ORF">BTO13_04160</name>
</gene>
<protein>
    <submittedName>
        <fullName evidence="2">Thioesterase</fullName>
    </submittedName>
</protein>
<dbReference type="AlphaFoldDB" id="A0A2S7WA48"/>
<dbReference type="OrthoDB" id="9801517at2"/>
<evidence type="ECO:0000313" key="2">
    <source>
        <dbReference type="EMBL" id="PQJ74505.1"/>
    </source>
</evidence>
<dbReference type="EMBL" id="MSCL01000001">
    <property type="protein sequence ID" value="PQJ74505.1"/>
    <property type="molecule type" value="Genomic_DNA"/>
</dbReference>
<organism evidence="2 3">
    <name type="scientific">Polaribacter gangjinensis</name>
    <dbReference type="NCBI Taxonomy" id="574710"/>
    <lineage>
        <taxon>Bacteria</taxon>
        <taxon>Pseudomonadati</taxon>
        <taxon>Bacteroidota</taxon>
        <taxon>Flavobacteriia</taxon>
        <taxon>Flavobacteriales</taxon>
        <taxon>Flavobacteriaceae</taxon>
    </lineage>
</organism>
<dbReference type="InterPro" id="IPR050563">
    <property type="entry name" value="4-hydroxybenzoyl-CoA_TE"/>
</dbReference>
<dbReference type="Pfam" id="PF13279">
    <property type="entry name" value="4HBT_2"/>
    <property type="match status" value="1"/>
</dbReference>
<dbReference type="PANTHER" id="PTHR31793">
    <property type="entry name" value="4-HYDROXYBENZOYL-COA THIOESTERASE FAMILY MEMBER"/>
    <property type="match status" value="1"/>
</dbReference>
<comment type="caution">
    <text evidence="2">The sequence shown here is derived from an EMBL/GenBank/DDBJ whole genome shotgun (WGS) entry which is preliminary data.</text>
</comment>
<dbReference type="PANTHER" id="PTHR31793:SF37">
    <property type="entry name" value="ACYL-COA THIOESTER HYDROLASE YBGC"/>
    <property type="match status" value="1"/>
</dbReference>
<name>A0A2S7WA48_9FLAO</name>
<dbReference type="SUPFAM" id="SSF54637">
    <property type="entry name" value="Thioesterase/thiol ester dehydrase-isomerase"/>
    <property type="match status" value="1"/>
</dbReference>
<sequence length="131" mass="15141">MHTIFSVKFRVTEEAIDTLHHVNNAVYVQWMEVVASKHWAFLTQQNTLPEYIWVVMKHEIDYKNQAFLGDEIIAKTWVGETKGVTSVRHIEFYKGDTLLVAAKTIWAMLDAKTQKPVRIREKVLKILGIGS</sequence>
<accession>A0A2S7WA48</accession>
<dbReference type="GO" id="GO:0047617">
    <property type="term" value="F:fatty acyl-CoA hydrolase activity"/>
    <property type="evidence" value="ECO:0007669"/>
    <property type="project" value="TreeGrafter"/>
</dbReference>
<evidence type="ECO:0000313" key="3">
    <source>
        <dbReference type="Proteomes" id="UP000237608"/>
    </source>
</evidence>
<reference evidence="2 3" key="1">
    <citation type="submission" date="2016-12" db="EMBL/GenBank/DDBJ databases">
        <title>Trade-off between light-utilization and light-protection in marine flavobacteria.</title>
        <authorList>
            <person name="Kumagai Y."/>
            <person name="Yoshizawa S."/>
            <person name="Kogure K."/>
            <person name="Iwasaki W."/>
        </authorList>
    </citation>
    <scope>NUCLEOTIDE SEQUENCE [LARGE SCALE GENOMIC DNA]</scope>
    <source>
        <strain evidence="2 3">KCTC 22729</strain>
    </source>
</reference>
<dbReference type="RefSeq" id="WP_105045653.1">
    <property type="nucleotide sequence ID" value="NZ_CP150662.1"/>
</dbReference>
<evidence type="ECO:0000256" key="1">
    <source>
        <dbReference type="ARBA" id="ARBA00022801"/>
    </source>
</evidence>
<proteinExistence type="predicted"/>
<dbReference type="Gene3D" id="3.10.129.10">
    <property type="entry name" value="Hotdog Thioesterase"/>
    <property type="match status" value="1"/>
</dbReference>
<keyword evidence="1" id="KW-0378">Hydrolase</keyword>
<dbReference type="InterPro" id="IPR029069">
    <property type="entry name" value="HotDog_dom_sf"/>
</dbReference>